<reference evidence="2" key="1">
    <citation type="journal article" date="2015" name="Nature">
        <title>Complex archaea that bridge the gap between prokaryotes and eukaryotes.</title>
        <authorList>
            <person name="Spang A."/>
            <person name="Saw J.H."/>
            <person name="Jorgensen S.L."/>
            <person name="Zaremba-Niedzwiedzka K."/>
            <person name="Martijn J."/>
            <person name="Lind A.E."/>
            <person name="van Eijk R."/>
            <person name="Schleper C."/>
            <person name="Guy L."/>
            <person name="Ettema T.J."/>
        </authorList>
    </citation>
    <scope>NUCLEOTIDE SEQUENCE</scope>
</reference>
<evidence type="ECO:0000256" key="1">
    <source>
        <dbReference type="ARBA" id="ARBA00022649"/>
    </source>
</evidence>
<dbReference type="Pfam" id="PF07362">
    <property type="entry name" value="CcdA"/>
    <property type="match status" value="1"/>
</dbReference>
<sequence>MKIHTNISIDNDLRKKAEQANLNISGLTEHAIKEKLNYKDVTISTDEACKDCGRPGPKEKASNINKDPHAMTWLYPDEIWLCNICLRRRYMQVHVGHR</sequence>
<accession>A0A0F9A474</accession>
<dbReference type="AlphaFoldDB" id="A0A0F9A474"/>
<keyword evidence="1" id="KW-1277">Toxin-antitoxin system</keyword>
<proteinExistence type="predicted"/>
<dbReference type="EMBL" id="LAZR01056809">
    <property type="protein sequence ID" value="KKK73384.1"/>
    <property type="molecule type" value="Genomic_DNA"/>
</dbReference>
<gene>
    <name evidence="2" type="ORF">LCGC14_2894360</name>
</gene>
<comment type="caution">
    <text evidence="2">The sequence shown here is derived from an EMBL/GenBank/DDBJ whole genome shotgun (WGS) entry which is preliminary data.</text>
</comment>
<evidence type="ECO:0000313" key="2">
    <source>
        <dbReference type="EMBL" id="KKK73384.1"/>
    </source>
</evidence>
<name>A0A0F9A474_9ZZZZ</name>
<dbReference type="InterPro" id="IPR009956">
    <property type="entry name" value="Post-segregation_anti-tox_CcdA"/>
</dbReference>
<protein>
    <submittedName>
        <fullName evidence="2">Uncharacterized protein</fullName>
    </submittedName>
</protein>
<organism evidence="2">
    <name type="scientific">marine sediment metagenome</name>
    <dbReference type="NCBI Taxonomy" id="412755"/>
    <lineage>
        <taxon>unclassified sequences</taxon>
        <taxon>metagenomes</taxon>
        <taxon>ecological metagenomes</taxon>
    </lineage>
</organism>